<organism evidence="5 6">
    <name type="scientific">Pogona vitticeps</name>
    <name type="common">central bearded dragon</name>
    <dbReference type="NCBI Taxonomy" id="103695"/>
    <lineage>
        <taxon>Eukaryota</taxon>
        <taxon>Metazoa</taxon>
        <taxon>Chordata</taxon>
        <taxon>Craniata</taxon>
        <taxon>Vertebrata</taxon>
        <taxon>Euteleostomi</taxon>
        <taxon>Lepidosauria</taxon>
        <taxon>Squamata</taxon>
        <taxon>Bifurcata</taxon>
        <taxon>Unidentata</taxon>
        <taxon>Episquamata</taxon>
        <taxon>Toxicofera</taxon>
        <taxon>Iguania</taxon>
        <taxon>Acrodonta</taxon>
        <taxon>Agamidae</taxon>
        <taxon>Amphibolurinae</taxon>
        <taxon>Pogona</taxon>
    </lineage>
</organism>
<dbReference type="Pfam" id="PF23210">
    <property type="entry name" value="HEAT_Maestro_2"/>
    <property type="match status" value="1"/>
</dbReference>
<dbReference type="PANTHER" id="PTHR23120">
    <property type="entry name" value="MAESTRO-RELATED HEAT DOMAIN-CONTAINING"/>
    <property type="match status" value="1"/>
</dbReference>
<dbReference type="GeneID" id="140702441"/>
<feature type="domain" description="MROH2B-like HEAT-repeats" evidence="3">
    <location>
        <begin position="276"/>
        <end position="390"/>
    </location>
</feature>
<evidence type="ECO:0000259" key="3">
    <source>
        <dbReference type="Pfam" id="PF23210"/>
    </source>
</evidence>
<proteinExistence type="predicted"/>
<accession>A0ABM5EY87</accession>
<dbReference type="InterPro" id="IPR056282">
    <property type="entry name" value="MROH2B-like_N_HEAT"/>
</dbReference>
<reference evidence="6" key="1">
    <citation type="submission" date="2025-08" db="UniProtKB">
        <authorList>
            <consortium name="RefSeq"/>
        </authorList>
    </citation>
    <scope>IDENTIFICATION</scope>
</reference>
<feature type="domain" description="MROH2B-like N-terminal HEAT-repeats" evidence="4">
    <location>
        <begin position="84"/>
        <end position="214"/>
    </location>
</feature>
<dbReference type="PANTHER" id="PTHR23120:SF22">
    <property type="entry name" value="MAESTRO HEAT-LIKE REPEAT-CONTAINING PROTEIN FAMILY MEMBER 2B"/>
    <property type="match status" value="1"/>
</dbReference>
<evidence type="ECO:0000259" key="4">
    <source>
        <dbReference type="Pfam" id="PF23221"/>
    </source>
</evidence>
<dbReference type="Pfam" id="PF23221">
    <property type="entry name" value="HEAT_MROH2B_1st"/>
    <property type="match status" value="1"/>
</dbReference>
<keyword evidence="1" id="KW-0677">Repeat</keyword>
<feature type="region of interest" description="Disordered" evidence="2">
    <location>
        <begin position="56"/>
        <end position="76"/>
    </location>
</feature>
<keyword evidence="5" id="KW-1185">Reference proteome</keyword>
<name>A0ABM5EY87_9SAUR</name>
<evidence type="ECO:0000313" key="6">
    <source>
        <dbReference type="RefSeq" id="XP_072838115.1"/>
    </source>
</evidence>
<dbReference type="InterPro" id="IPR055408">
    <property type="entry name" value="HEAT_MROH2B-like"/>
</dbReference>
<evidence type="ECO:0000256" key="1">
    <source>
        <dbReference type="ARBA" id="ARBA00022737"/>
    </source>
</evidence>
<protein>
    <submittedName>
        <fullName evidence="6">Maestro heat-like repeat-containing protein family member 2B</fullName>
    </submittedName>
</protein>
<evidence type="ECO:0000256" key="2">
    <source>
        <dbReference type="SAM" id="MobiDB-lite"/>
    </source>
</evidence>
<gene>
    <name evidence="6" type="primary">LOC140702441</name>
</gene>
<evidence type="ECO:0000313" key="5">
    <source>
        <dbReference type="Proteomes" id="UP001652642"/>
    </source>
</evidence>
<dbReference type="InterPro" id="IPR045206">
    <property type="entry name" value="Maestro_heat-like_prot"/>
</dbReference>
<sequence length="457" mass="51668">MEGHLKKELQHQVSIQLQGLEDADVAAQDLLRTAGESKTKLLVPLLTEEMLKESSHTALSDVGGKPFESSEAADRGGGYHEGGHFHEVMGYLQNILKEVDTPPHPMLLKTLENFSSRYALRTVPYIITSFLYLQVILILDLGSREKVAICSAVEKMCVSVAHYYKNWRLCHYPREAESSFCRPLLSIYQRLSGYWQQEEDRNVSEAALKARWPMLAVLVRYRPQQDEILRKFPDVIKESRMVDAPLMAKGLYLFLEGCVDCHPPNLKKVFRTLEKSTFSKAREATLFFLKELLSSPKVEGCLEWEMVTYLFRQVAVRTSQGVRDSARGLMPREADVQDLSIEVLEHVNTSATGMFKALWPKLLSFLLPPEYTPALTPLCRCLKELAALRPEGSVLFLGSCRGGQLVSGLVGYQRQSPGLELCMAGWDWHSPHFPWEGMDPSLLWRGHASLKRSRVGG</sequence>
<dbReference type="RefSeq" id="XP_072838115.1">
    <property type="nucleotide sequence ID" value="XM_072982014.1"/>
</dbReference>
<dbReference type="Proteomes" id="UP001652642">
    <property type="component" value="Chromosome 12"/>
</dbReference>